<keyword evidence="5" id="KW-0949">S-adenosyl-L-methionine</keyword>
<dbReference type="InterPro" id="IPR050903">
    <property type="entry name" value="Bact_Chemotaxis_MeTrfase"/>
</dbReference>
<feature type="region of interest" description="Disordered" evidence="7">
    <location>
        <begin position="1"/>
        <end position="26"/>
    </location>
</feature>
<dbReference type="SUPFAM" id="SSF55785">
    <property type="entry name" value="PYP-like sensor domain (PAS domain)"/>
    <property type="match status" value="2"/>
</dbReference>
<dbReference type="Gene3D" id="3.40.50.150">
    <property type="entry name" value="Vaccinia Virus protein VP39"/>
    <property type="match status" value="1"/>
</dbReference>
<dbReference type="PROSITE" id="PS50112">
    <property type="entry name" value="PAS"/>
    <property type="match status" value="1"/>
</dbReference>
<protein>
    <recommendedName>
        <fullName evidence="2">protein-glutamate O-methyltransferase</fullName>
        <ecNumber evidence="2">2.1.1.80</ecNumber>
    </recommendedName>
</protein>
<dbReference type="PROSITE" id="PS50123">
    <property type="entry name" value="CHER"/>
    <property type="match status" value="1"/>
</dbReference>
<keyword evidence="4 12" id="KW-0808">Transferase</keyword>
<dbReference type="Pfam" id="PF01339">
    <property type="entry name" value="CheB_methylest"/>
    <property type="match status" value="1"/>
</dbReference>
<dbReference type="GO" id="GO:0008983">
    <property type="term" value="F:protein-glutamate O-methyltransferase activity"/>
    <property type="evidence" value="ECO:0007669"/>
    <property type="project" value="UniProtKB-EC"/>
</dbReference>
<keyword evidence="3 12" id="KW-0489">Methyltransferase</keyword>
<evidence type="ECO:0000256" key="1">
    <source>
        <dbReference type="ARBA" id="ARBA00001541"/>
    </source>
</evidence>
<proteinExistence type="predicted"/>
<comment type="catalytic activity">
    <reaction evidence="1">
        <text>L-glutamyl-[protein] + S-adenosyl-L-methionine = [protein]-L-glutamate 5-O-methyl ester + S-adenosyl-L-homocysteine</text>
        <dbReference type="Rhea" id="RHEA:24452"/>
        <dbReference type="Rhea" id="RHEA-COMP:10208"/>
        <dbReference type="Rhea" id="RHEA-COMP:10311"/>
        <dbReference type="ChEBI" id="CHEBI:29973"/>
        <dbReference type="ChEBI" id="CHEBI:57856"/>
        <dbReference type="ChEBI" id="CHEBI:59789"/>
        <dbReference type="ChEBI" id="CHEBI:82795"/>
        <dbReference type="EC" id="2.1.1.80"/>
    </reaction>
</comment>
<dbReference type="RefSeq" id="WP_183475739.1">
    <property type="nucleotide sequence ID" value="NZ_JACHWX010000001.1"/>
</dbReference>
<gene>
    <name evidence="12" type="ORF">FHS11_000179</name>
</gene>
<dbReference type="InterPro" id="IPR029063">
    <property type="entry name" value="SAM-dependent_MTases_sf"/>
</dbReference>
<dbReference type="AlphaFoldDB" id="A0A839S7B4"/>
<dbReference type="Gene3D" id="1.10.155.10">
    <property type="entry name" value="Chemotaxis receptor methyltransferase CheR, N-terminal domain"/>
    <property type="match status" value="1"/>
</dbReference>
<dbReference type="SUPFAM" id="SSF52738">
    <property type="entry name" value="Methylesterase CheB, C-terminal domain"/>
    <property type="match status" value="1"/>
</dbReference>
<dbReference type="Pfam" id="PF13596">
    <property type="entry name" value="PAS_10"/>
    <property type="match status" value="1"/>
</dbReference>
<feature type="domain" description="PAS" evidence="8">
    <location>
        <begin position="858"/>
        <end position="932"/>
    </location>
</feature>
<dbReference type="SUPFAM" id="SSF47757">
    <property type="entry name" value="Chemotaxis receptor methyltransferase CheR, N-terminal domain"/>
    <property type="match status" value="1"/>
</dbReference>
<evidence type="ECO:0000256" key="2">
    <source>
        <dbReference type="ARBA" id="ARBA00012534"/>
    </source>
</evidence>
<evidence type="ECO:0000259" key="8">
    <source>
        <dbReference type="PROSITE" id="PS50112"/>
    </source>
</evidence>
<dbReference type="InterPro" id="IPR013655">
    <property type="entry name" value="PAS_fold_3"/>
</dbReference>
<evidence type="ECO:0000256" key="4">
    <source>
        <dbReference type="ARBA" id="ARBA00022679"/>
    </source>
</evidence>
<comment type="caution">
    <text evidence="12">The sequence shown here is derived from an EMBL/GenBank/DDBJ whole genome shotgun (WGS) entry which is preliminary data.</text>
</comment>
<dbReference type="InterPro" id="IPR035909">
    <property type="entry name" value="CheB_C"/>
</dbReference>
<dbReference type="InterPro" id="IPR000780">
    <property type="entry name" value="CheR_MeTrfase"/>
</dbReference>
<keyword evidence="13" id="KW-1185">Reference proteome</keyword>
<dbReference type="EMBL" id="JACHWX010000001">
    <property type="protein sequence ID" value="MBB3053775.1"/>
    <property type="molecule type" value="Genomic_DNA"/>
</dbReference>
<sequence length="986" mass="110428">MKKATNHTESKKMAASQPADTSPHQQSAAFVVGIGASAGGLEALKILFDHMPPDSGMAFVIVQHLDPTHRSMLTDLISPHTKMMVKEIINGTTVKPDCVYVIPPDRELAISEQRLFLAAMPDERIKRRPIDSFFRSLAEDLKENAIGIILSGTGTEGTLGLKEIKAAGGLAIVQDPETALFDGMPRSAITARVADYIMPPGKIPEKLLDYINKKQNNDGRIVSGPPDLVENDLKGIFQAIRTQTGYDFTNYKTNTIARRISKRIALNGFNAVEDYTKFLQDHPNEITKLYKDFLIGVTSFFRDKEVFNSFEKKAVPHLLEKCRDRQELRAWICGCSTGEEAYSLAIILKEALEKNRQYLKVTIFASDIDDEAIEFARNGIYNESALADVSPERLAQYFVKKENGYQPKKEIREMVVFAHHNLIKDPPFSKMDLISCRNLLIYIKGDLQKKVIPVFHYSLNTDGLLLLGTSESIGEHGDLFTPIDAKHKIFKKKNINSRKPYPIFDLPFVERKLDVKKQDMSSVVSKITRVSDIAEKLLAEPSQPPSVIIDMNNDALYFSGNTGIYLAPPDGVANWNILEMAKKGLRTVLEKAIKKARTTKASVKKNSVEVMGSNGIQAVNLNVKPLLTKEYDSGTLMIIFEPAAAKKTKSKQSTGNSGSRKHRNSDLENELKITRGDLQTAINDLETSNEDLQSANEELQSTNEELETSREELQSLNEELITVNTELTGKIDQLSQANNDLNNLLRSIEVATVYLDRTLKVKRFTPAATKIFNLIPSDIDRPLTQLSINLHYKTLADDVTHALKTLEAKALEVSATDGAWYYMRIIPYRTAENIIEGVLITLVDITTQKTVEQNLAKSNEHLNLVMENLPAVPYTCTTEPDLGFSFVGKSCEKVTGFLPEQFTGNPSFWINRLHPDDKKKTLDAYANISKKGNDDQTFRWKCADGKYKQFINFIRYAAAETGKPPYVAGVWQETLTPRPLKNKNQL</sequence>
<dbReference type="InterPro" id="IPR035965">
    <property type="entry name" value="PAS-like_dom_sf"/>
</dbReference>
<dbReference type="Proteomes" id="UP000539265">
    <property type="component" value="Unassembled WGS sequence"/>
</dbReference>
<dbReference type="PRINTS" id="PR00996">
    <property type="entry name" value="CHERMTFRASE"/>
</dbReference>
<reference evidence="12" key="1">
    <citation type="submission" date="2020-08" db="EMBL/GenBank/DDBJ databases">
        <title>Genomic Encyclopedia of Type Strains, Phase III (KMG-III): the genomes of soil and plant-associated and newly described type strains.</title>
        <authorList>
            <person name="Whitman W."/>
        </authorList>
    </citation>
    <scope>NUCLEOTIDE SEQUENCE [LARGE SCALE GENOMIC DNA]</scope>
    <source>
        <strain evidence="12">CECT 8628</strain>
    </source>
</reference>
<dbReference type="PROSITE" id="PS50113">
    <property type="entry name" value="PAC"/>
    <property type="match status" value="1"/>
</dbReference>
<evidence type="ECO:0000313" key="12">
    <source>
        <dbReference type="EMBL" id="MBB3053775.1"/>
    </source>
</evidence>
<evidence type="ECO:0000256" key="6">
    <source>
        <dbReference type="PROSITE-ProRule" id="PRU00050"/>
    </source>
</evidence>
<dbReference type="PANTHER" id="PTHR24422:SF27">
    <property type="entry name" value="PROTEIN-GLUTAMATE O-METHYLTRANSFERASE"/>
    <property type="match status" value="1"/>
</dbReference>
<feature type="domain" description="CheR-type methyltransferase" evidence="11">
    <location>
        <begin position="221"/>
        <end position="493"/>
    </location>
</feature>
<dbReference type="GO" id="GO:0008984">
    <property type="term" value="F:protein-glutamate methylesterase activity"/>
    <property type="evidence" value="ECO:0007669"/>
    <property type="project" value="InterPro"/>
</dbReference>
<feature type="compositionally biased region" description="Basic and acidic residues" evidence="7">
    <location>
        <begin position="1"/>
        <end position="12"/>
    </location>
</feature>
<dbReference type="GO" id="GO:0000156">
    <property type="term" value="F:phosphorelay response regulator activity"/>
    <property type="evidence" value="ECO:0007669"/>
    <property type="project" value="InterPro"/>
</dbReference>
<dbReference type="InterPro" id="IPR022641">
    <property type="entry name" value="CheR_N"/>
</dbReference>
<dbReference type="EC" id="2.1.1.80" evidence="2"/>
<dbReference type="Gene3D" id="3.40.50.180">
    <property type="entry name" value="Methylesterase CheB, C-terminal domain"/>
    <property type="match status" value="1"/>
</dbReference>
<feature type="domain" description="PAC" evidence="9">
    <location>
        <begin position="804"/>
        <end position="857"/>
    </location>
</feature>
<evidence type="ECO:0000256" key="7">
    <source>
        <dbReference type="SAM" id="MobiDB-lite"/>
    </source>
</evidence>
<keyword evidence="12" id="KW-0378">Hydrolase</keyword>
<dbReference type="PANTHER" id="PTHR24422">
    <property type="entry name" value="CHEMOTAXIS PROTEIN METHYLTRANSFERASE"/>
    <property type="match status" value="1"/>
</dbReference>
<dbReference type="InterPro" id="IPR036804">
    <property type="entry name" value="CheR_N_sf"/>
</dbReference>
<dbReference type="Pfam" id="PF08447">
    <property type="entry name" value="PAS_3"/>
    <property type="match status" value="1"/>
</dbReference>
<evidence type="ECO:0000313" key="13">
    <source>
        <dbReference type="Proteomes" id="UP000539265"/>
    </source>
</evidence>
<dbReference type="InterPro" id="IPR022642">
    <property type="entry name" value="CheR_C"/>
</dbReference>
<dbReference type="Pfam" id="PF03705">
    <property type="entry name" value="CheR_N"/>
    <property type="match status" value="1"/>
</dbReference>
<feature type="region of interest" description="Disordered" evidence="7">
    <location>
        <begin position="647"/>
        <end position="671"/>
    </location>
</feature>
<dbReference type="CDD" id="cd16434">
    <property type="entry name" value="CheB-CheR_fusion"/>
    <property type="match status" value="1"/>
</dbReference>
<dbReference type="GO" id="GO:0005737">
    <property type="term" value="C:cytoplasm"/>
    <property type="evidence" value="ECO:0007669"/>
    <property type="project" value="InterPro"/>
</dbReference>
<evidence type="ECO:0000256" key="5">
    <source>
        <dbReference type="ARBA" id="ARBA00022691"/>
    </source>
</evidence>
<evidence type="ECO:0000259" key="9">
    <source>
        <dbReference type="PROSITE" id="PS50113"/>
    </source>
</evidence>
<organism evidence="12 13">
    <name type="scientific">Mucilaginibacter gotjawali</name>
    <dbReference type="NCBI Taxonomy" id="1550579"/>
    <lineage>
        <taxon>Bacteria</taxon>
        <taxon>Pseudomonadati</taxon>
        <taxon>Bacteroidota</taxon>
        <taxon>Sphingobacteriia</taxon>
        <taxon>Sphingobacteriales</taxon>
        <taxon>Sphingobacteriaceae</taxon>
        <taxon>Mucilaginibacter</taxon>
    </lineage>
</organism>
<dbReference type="Gene3D" id="3.30.450.20">
    <property type="entry name" value="PAS domain"/>
    <property type="match status" value="2"/>
</dbReference>
<dbReference type="Pfam" id="PF01739">
    <property type="entry name" value="CheR"/>
    <property type="match status" value="1"/>
</dbReference>
<accession>A0A839S7B4</accession>
<dbReference type="SUPFAM" id="SSF53335">
    <property type="entry name" value="S-adenosyl-L-methionine-dependent methyltransferases"/>
    <property type="match status" value="1"/>
</dbReference>
<dbReference type="PROSITE" id="PS50122">
    <property type="entry name" value="CHEB"/>
    <property type="match status" value="1"/>
</dbReference>
<dbReference type="InterPro" id="IPR000700">
    <property type="entry name" value="PAS-assoc_C"/>
</dbReference>
<dbReference type="SMART" id="SM00138">
    <property type="entry name" value="MeTrc"/>
    <property type="match status" value="1"/>
</dbReference>
<dbReference type="GO" id="GO:0006935">
    <property type="term" value="P:chemotaxis"/>
    <property type="evidence" value="ECO:0007669"/>
    <property type="project" value="InterPro"/>
</dbReference>
<dbReference type="InterPro" id="IPR000673">
    <property type="entry name" value="Sig_transdc_resp-reg_Me-estase"/>
</dbReference>
<comment type="caution">
    <text evidence="6">Lacks conserved residue(s) required for the propagation of feature annotation.</text>
</comment>
<name>A0A839S7B4_9SPHI</name>
<feature type="domain" description="CheB-type methylesterase" evidence="10">
    <location>
        <begin position="25"/>
        <end position="214"/>
    </location>
</feature>
<dbReference type="GO" id="GO:0032259">
    <property type="term" value="P:methylation"/>
    <property type="evidence" value="ECO:0007669"/>
    <property type="project" value="UniProtKB-KW"/>
</dbReference>
<evidence type="ECO:0000256" key="3">
    <source>
        <dbReference type="ARBA" id="ARBA00022603"/>
    </source>
</evidence>
<evidence type="ECO:0000259" key="11">
    <source>
        <dbReference type="PROSITE" id="PS50123"/>
    </source>
</evidence>
<dbReference type="InterPro" id="IPR000014">
    <property type="entry name" value="PAS"/>
</dbReference>
<evidence type="ECO:0000259" key="10">
    <source>
        <dbReference type="PROSITE" id="PS50122"/>
    </source>
</evidence>